<keyword evidence="3" id="KW-1185">Reference proteome</keyword>
<reference evidence="3" key="1">
    <citation type="journal article" date="2019" name="Int. J. Syst. Evol. Microbiol.">
        <title>The Global Catalogue of Microorganisms (GCM) 10K type strain sequencing project: providing services to taxonomists for standard genome sequencing and annotation.</title>
        <authorList>
            <consortium name="The Broad Institute Genomics Platform"/>
            <consortium name="The Broad Institute Genome Sequencing Center for Infectious Disease"/>
            <person name="Wu L."/>
            <person name="Ma J."/>
        </authorList>
    </citation>
    <scope>NUCLEOTIDE SEQUENCE [LARGE SCALE GENOMIC DNA]</scope>
    <source>
        <strain evidence="3">JCM 19635</strain>
    </source>
</reference>
<dbReference type="EC" id="2.1.1.-" evidence="2"/>
<name>A0ABW2U5E2_9BACT</name>
<keyword evidence="2" id="KW-0808">Transferase</keyword>
<sequence length="187" mass="20947">MYDFSDLYQLGWLPCAPAAGSRLMSVSAGFDEISAVLQLKYAPEQLLAVDFYDPARHTEVSIKRARRAHAPFPGTRQVDARAALPLVDNSIDLTFAFLAAHEIRDASERAAFFREVRRVTKADGHIIVTEHLRDAANFLAYTIGFFHFHSRCAWLSTFRNVGLQVEQEIKITPFITSFILSKNGTAA</sequence>
<dbReference type="InterPro" id="IPR029063">
    <property type="entry name" value="SAM-dependent_MTases_sf"/>
</dbReference>
<evidence type="ECO:0000313" key="2">
    <source>
        <dbReference type="EMBL" id="MFC7668630.1"/>
    </source>
</evidence>
<dbReference type="Proteomes" id="UP001596513">
    <property type="component" value="Unassembled WGS sequence"/>
</dbReference>
<dbReference type="RefSeq" id="WP_380204095.1">
    <property type="nucleotide sequence ID" value="NZ_JBHTEK010000001.1"/>
</dbReference>
<gene>
    <name evidence="2" type="ORF">ACFQT0_15590</name>
</gene>
<dbReference type="Pfam" id="PF08241">
    <property type="entry name" value="Methyltransf_11"/>
    <property type="match status" value="1"/>
</dbReference>
<organism evidence="2 3">
    <name type="scientific">Hymenobacter humi</name>
    <dbReference type="NCBI Taxonomy" id="1411620"/>
    <lineage>
        <taxon>Bacteria</taxon>
        <taxon>Pseudomonadati</taxon>
        <taxon>Bacteroidota</taxon>
        <taxon>Cytophagia</taxon>
        <taxon>Cytophagales</taxon>
        <taxon>Hymenobacteraceae</taxon>
        <taxon>Hymenobacter</taxon>
    </lineage>
</organism>
<keyword evidence="2" id="KW-0489">Methyltransferase</keyword>
<comment type="caution">
    <text evidence="2">The sequence shown here is derived from an EMBL/GenBank/DDBJ whole genome shotgun (WGS) entry which is preliminary data.</text>
</comment>
<dbReference type="Gene3D" id="3.40.50.150">
    <property type="entry name" value="Vaccinia Virus protein VP39"/>
    <property type="match status" value="1"/>
</dbReference>
<dbReference type="InterPro" id="IPR013216">
    <property type="entry name" value="Methyltransf_11"/>
</dbReference>
<proteinExistence type="predicted"/>
<evidence type="ECO:0000259" key="1">
    <source>
        <dbReference type="Pfam" id="PF08241"/>
    </source>
</evidence>
<dbReference type="SUPFAM" id="SSF53335">
    <property type="entry name" value="S-adenosyl-L-methionine-dependent methyltransferases"/>
    <property type="match status" value="1"/>
</dbReference>
<dbReference type="GO" id="GO:0008168">
    <property type="term" value="F:methyltransferase activity"/>
    <property type="evidence" value="ECO:0007669"/>
    <property type="project" value="UniProtKB-KW"/>
</dbReference>
<accession>A0ABW2U5E2</accession>
<protein>
    <submittedName>
        <fullName evidence="2">Class I SAM-dependent methyltransferase</fullName>
        <ecNumber evidence="2">2.1.1.-</ecNumber>
    </submittedName>
</protein>
<feature type="domain" description="Methyltransferase type 11" evidence="1">
    <location>
        <begin position="28"/>
        <end position="128"/>
    </location>
</feature>
<dbReference type="GO" id="GO:0032259">
    <property type="term" value="P:methylation"/>
    <property type="evidence" value="ECO:0007669"/>
    <property type="project" value="UniProtKB-KW"/>
</dbReference>
<dbReference type="EMBL" id="JBHTEK010000001">
    <property type="protein sequence ID" value="MFC7668630.1"/>
    <property type="molecule type" value="Genomic_DNA"/>
</dbReference>
<evidence type="ECO:0000313" key="3">
    <source>
        <dbReference type="Proteomes" id="UP001596513"/>
    </source>
</evidence>